<organism evidence="4 5">
    <name type="scientific">Stentor coeruleus</name>
    <dbReference type="NCBI Taxonomy" id="5963"/>
    <lineage>
        <taxon>Eukaryota</taxon>
        <taxon>Sar</taxon>
        <taxon>Alveolata</taxon>
        <taxon>Ciliophora</taxon>
        <taxon>Postciliodesmatophora</taxon>
        <taxon>Heterotrichea</taxon>
        <taxon>Heterotrichida</taxon>
        <taxon>Stentoridae</taxon>
        <taxon>Stentor</taxon>
    </lineage>
</organism>
<keyword evidence="3" id="KW-0175">Coiled coil</keyword>
<dbReference type="PANTHER" id="PTHR46093">
    <property type="entry name" value="ACYL-COA-BINDING DOMAIN-CONTAINING PROTEIN 5"/>
    <property type="match status" value="1"/>
</dbReference>
<dbReference type="InterPro" id="IPR015915">
    <property type="entry name" value="Kelch-typ_b-propeller"/>
</dbReference>
<dbReference type="Gene3D" id="2.120.10.80">
    <property type="entry name" value="Kelch-type beta propeller"/>
    <property type="match status" value="2"/>
</dbReference>
<gene>
    <name evidence="4" type="ORF">SteCoe_9756</name>
</gene>
<keyword evidence="2" id="KW-0677">Repeat</keyword>
<evidence type="ECO:0000256" key="1">
    <source>
        <dbReference type="ARBA" id="ARBA00022441"/>
    </source>
</evidence>
<dbReference type="AlphaFoldDB" id="A0A1R2CH62"/>
<protein>
    <submittedName>
        <fullName evidence="4">Uncharacterized protein</fullName>
    </submittedName>
</protein>
<dbReference type="EMBL" id="MPUH01000153">
    <property type="protein sequence ID" value="OMJ88341.1"/>
    <property type="molecule type" value="Genomic_DNA"/>
</dbReference>
<reference evidence="4 5" key="1">
    <citation type="submission" date="2016-11" db="EMBL/GenBank/DDBJ databases">
        <title>The macronuclear genome of Stentor coeruleus: a giant cell with tiny introns.</title>
        <authorList>
            <person name="Slabodnick M."/>
            <person name="Ruby J.G."/>
            <person name="Reiff S.B."/>
            <person name="Swart E.C."/>
            <person name="Gosai S."/>
            <person name="Prabakaran S."/>
            <person name="Witkowska E."/>
            <person name="Larue G.E."/>
            <person name="Fisher S."/>
            <person name="Freeman R.M."/>
            <person name="Gunawardena J."/>
            <person name="Chu W."/>
            <person name="Stover N.A."/>
            <person name="Gregory B.D."/>
            <person name="Nowacki M."/>
            <person name="Derisi J."/>
            <person name="Roy S.W."/>
            <person name="Marshall W.F."/>
            <person name="Sood P."/>
        </authorList>
    </citation>
    <scope>NUCLEOTIDE SEQUENCE [LARGE SCALE GENOMIC DNA]</scope>
    <source>
        <strain evidence="4">WM001</strain>
    </source>
</reference>
<keyword evidence="5" id="KW-1185">Reference proteome</keyword>
<feature type="coiled-coil region" evidence="3">
    <location>
        <begin position="40"/>
        <end position="85"/>
    </location>
</feature>
<comment type="caution">
    <text evidence="4">The sequence shown here is derived from an EMBL/GenBank/DDBJ whole genome shotgun (WGS) entry which is preliminary data.</text>
</comment>
<keyword evidence="1" id="KW-0880">Kelch repeat</keyword>
<sequence>MNKSSSFSQTKTTESMKFRESRLALLFDESTKLDLNLSIMKEKQNMMNNIIKKNEHMRAQSVKNFDQIREEKKKTEDQMKNIRIKSKLKKLDRTKLLRDVALKLIMCPYGEFTEIVCHWSRLHIEGWIPESREGCTLSLYNNRLYLIGGLSRNIMNQVLELPLSNPKWKAYANFSFKLEPIFAHTTVTYESILLIFGGTIDYNELTRKRECLNIIRSLSPSTGQMNYLATHGAIYEFRKYHTSVIYCNHMMVYGGMNPKNSILDSCIVLNLTKLKWRNLNTTGPNPGPLAGHASCAVFFPEVSKSLFKKPKSIKNLKFQGVYIFGGCGIDNKPNNKVYVLIPGRRPLTWVMPFIVGQIPTPRYYHSMVWVEKINSLVVYGGRNDMEGVSYADVHVLRLEQLSWIRVVITGNPPCSRSSHCAVASEKKMYVFGGVSYGKYCPSELLVMDFDFPELYKKKNTLMLPKVM</sequence>
<proteinExistence type="predicted"/>
<name>A0A1R2CH62_9CILI</name>
<dbReference type="Proteomes" id="UP000187209">
    <property type="component" value="Unassembled WGS sequence"/>
</dbReference>
<dbReference type="SUPFAM" id="SSF117281">
    <property type="entry name" value="Kelch motif"/>
    <property type="match status" value="1"/>
</dbReference>
<accession>A0A1R2CH62</accession>
<evidence type="ECO:0000256" key="2">
    <source>
        <dbReference type="ARBA" id="ARBA00022737"/>
    </source>
</evidence>
<evidence type="ECO:0000313" key="5">
    <source>
        <dbReference type="Proteomes" id="UP000187209"/>
    </source>
</evidence>
<evidence type="ECO:0000313" key="4">
    <source>
        <dbReference type="EMBL" id="OMJ88341.1"/>
    </source>
</evidence>
<dbReference type="OrthoDB" id="10251809at2759"/>
<dbReference type="Pfam" id="PF24681">
    <property type="entry name" value="Kelch_KLHDC2_KLHL20_DRC7"/>
    <property type="match status" value="2"/>
</dbReference>
<dbReference type="PANTHER" id="PTHR46093:SF18">
    <property type="entry name" value="FIBRONECTIN TYPE-III DOMAIN-CONTAINING PROTEIN"/>
    <property type="match status" value="1"/>
</dbReference>
<evidence type="ECO:0000256" key="3">
    <source>
        <dbReference type="SAM" id="Coils"/>
    </source>
</evidence>